<evidence type="ECO:0000313" key="2">
    <source>
        <dbReference type="EMBL" id="KKS03658.1"/>
    </source>
</evidence>
<feature type="transmembrane region" description="Helical" evidence="1">
    <location>
        <begin position="105"/>
        <end position="123"/>
    </location>
</feature>
<comment type="caution">
    <text evidence="2">The sequence shown here is derived from an EMBL/GenBank/DDBJ whole genome shotgun (WGS) entry which is preliminary data.</text>
</comment>
<dbReference type="Proteomes" id="UP000034493">
    <property type="component" value="Unassembled WGS sequence"/>
</dbReference>
<gene>
    <name evidence="2" type="ORF">UU56_C0018G0006</name>
</gene>
<dbReference type="EMBL" id="LCBC01000018">
    <property type="protein sequence ID" value="KKS03658.1"/>
    <property type="molecule type" value="Genomic_DNA"/>
</dbReference>
<reference evidence="2 3" key="1">
    <citation type="journal article" date="2015" name="Nature">
        <title>rRNA introns, odd ribosomes, and small enigmatic genomes across a large radiation of phyla.</title>
        <authorList>
            <person name="Brown C.T."/>
            <person name="Hug L.A."/>
            <person name="Thomas B.C."/>
            <person name="Sharon I."/>
            <person name="Castelle C.J."/>
            <person name="Singh A."/>
            <person name="Wilkins M.J."/>
            <person name="Williams K.H."/>
            <person name="Banfield J.F."/>
        </authorList>
    </citation>
    <scope>NUCLEOTIDE SEQUENCE [LARGE SCALE GENOMIC DNA]</scope>
</reference>
<evidence type="ECO:0000313" key="3">
    <source>
        <dbReference type="Proteomes" id="UP000034493"/>
    </source>
</evidence>
<protein>
    <submittedName>
        <fullName evidence="2">Uncharacterized protein</fullName>
    </submittedName>
</protein>
<name>A0A0G0YTC1_9BACT</name>
<proteinExistence type="predicted"/>
<organism evidence="2 3">
    <name type="scientific">Candidatus Curtissbacteria bacterium GW2011_GWA2_41_24</name>
    <dbReference type="NCBI Taxonomy" id="1618411"/>
    <lineage>
        <taxon>Bacteria</taxon>
        <taxon>Candidatus Curtissiibacteriota</taxon>
    </lineage>
</organism>
<accession>A0A0G0YTC1</accession>
<keyword evidence="1" id="KW-0472">Membrane</keyword>
<sequence length="124" mass="14028">MIHKFCENHLVELYEAIKADEIGEIKKIEHELSPSEECVACAYAFKAKGEAREVLGEYLRSEGFAVESSTNESILSAFWFWAIRAFIFLAVLLLLVLIFKTFLPLIISFILALVISVAVLLVFQ</sequence>
<feature type="transmembrane region" description="Helical" evidence="1">
    <location>
        <begin position="78"/>
        <end position="99"/>
    </location>
</feature>
<keyword evidence="1" id="KW-0812">Transmembrane</keyword>
<evidence type="ECO:0000256" key="1">
    <source>
        <dbReference type="SAM" id="Phobius"/>
    </source>
</evidence>
<keyword evidence="1" id="KW-1133">Transmembrane helix</keyword>
<dbReference type="AlphaFoldDB" id="A0A0G0YTC1"/>